<protein>
    <submittedName>
        <fullName evidence="2">Uncharacterized protein</fullName>
    </submittedName>
</protein>
<feature type="compositionally biased region" description="Basic residues" evidence="1">
    <location>
        <begin position="98"/>
        <end position="116"/>
    </location>
</feature>
<evidence type="ECO:0000313" key="2">
    <source>
        <dbReference type="EMBL" id="CAA9383950.1"/>
    </source>
</evidence>
<name>A0A6J4NBZ6_9BACT</name>
<dbReference type="EMBL" id="CADCUQ010000202">
    <property type="protein sequence ID" value="CAA9383950.1"/>
    <property type="molecule type" value="Genomic_DNA"/>
</dbReference>
<accession>A0A6J4NBZ6</accession>
<gene>
    <name evidence="2" type="ORF">AVDCRST_MAG64-922</name>
</gene>
<dbReference type="AlphaFoldDB" id="A0A6J4NBZ6"/>
<feature type="non-terminal residue" evidence="2">
    <location>
        <position position="131"/>
    </location>
</feature>
<evidence type="ECO:0000256" key="1">
    <source>
        <dbReference type="SAM" id="MobiDB-lite"/>
    </source>
</evidence>
<proteinExistence type="predicted"/>
<feature type="compositionally biased region" description="Basic residues" evidence="1">
    <location>
        <begin position="79"/>
        <end position="91"/>
    </location>
</feature>
<feature type="region of interest" description="Disordered" evidence="1">
    <location>
        <begin position="1"/>
        <end position="131"/>
    </location>
</feature>
<organism evidence="2">
    <name type="scientific">uncultured Phycisphaerae bacterium</name>
    <dbReference type="NCBI Taxonomy" id="904963"/>
    <lineage>
        <taxon>Bacteria</taxon>
        <taxon>Pseudomonadati</taxon>
        <taxon>Planctomycetota</taxon>
        <taxon>Phycisphaerae</taxon>
        <taxon>environmental samples</taxon>
    </lineage>
</organism>
<feature type="compositionally biased region" description="Basic residues" evidence="1">
    <location>
        <begin position="1"/>
        <end position="18"/>
    </location>
</feature>
<feature type="compositionally biased region" description="Basic and acidic residues" evidence="1">
    <location>
        <begin position="53"/>
        <end position="68"/>
    </location>
</feature>
<reference evidence="2" key="1">
    <citation type="submission" date="2020-02" db="EMBL/GenBank/DDBJ databases">
        <authorList>
            <person name="Meier V. D."/>
        </authorList>
    </citation>
    <scope>NUCLEOTIDE SEQUENCE</scope>
    <source>
        <strain evidence="2">AVDCRST_MAG64</strain>
    </source>
</reference>
<sequence>HARPAAPRVRRRAGRAHRGPLGAHGGRHAVGGVLHRDRRGRRRGELLGPRGRRPPELRRLRRPRDPRVLHARALPQARGRAHRRPPARRALRPLLRGGLRRPRGGRARQPHHHLPRRGVAPARGHGRGAPL</sequence>
<feature type="non-terminal residue" evidence="2">
    <location>
        <position position="1"/>
    </location>
</feature>